<dbReference type="GO" id="GO:0140078">
    <property type="term" value="F:class I DNA-(apurinic or apyrimidinic site) endonuclease activity"/>
    <property type="evidence" value="ECO:0007669"/>
    <property type="project" value="UniProtKB-EC"/>
</dbReference>
<dbReference type="InterPro" id="IPR011257">
    <property type="entry name" value="DNA_glycosylase"/>
</dbReference>
<dbReference type="SUPFAM" id="SSF48150">
    <property type="entry name" value="DNA-glycosylase"/>
    <property type="match status" value="1"/>
</dbReference>
<accession>A0A6J4UVN8</accession>
<name>A0A6J4UVN8_9BACT</name>
<evidence type="ECO:0000256" key="9">
    <source>
        <dbReference type="ARBA" id="ARBA00023295"/>
    </source>
</evidence>
<keyword evidence="7" id="KW-0411">Iron-sulfur</keyword>
<dbReference type="PANTHER" id="PTHR47203">
    <property type="match status" value="1"/>
</dbReference>
<dbReference type="Gene3D" id="1.10.1670.10">
    <property type="entry name" value="Helix-hairpin-Helix base-excision DNA repair enzymes (C-terminal)"/>
    <property type="match status" value="1"/>
</dbReference>
<evidence type="ECO:0000256" key="8">
    <source>
        <dbReference type="ARBA" id="ARBA00023204"/>
    </source>
</evidence>
<evidence type="ECO:0000256" key="3">
    <source>
        <dbReference type="ARBA" id="ARBA00022723"/>
    </source>
</evidence>
<dbReference type="PIRSF" id="PIRSF001435">
    <property type="entry name" value="Nth"/>
    <property type="match status" value="1"/>
</dbReference>
<evidence type="ECO:0000313" key="11">
    <source>
        <dbReference type="EMBL" id="CAA9557981.1"/>
    </source>
</evidence>
<evidence type="ECO:0000256" key="2">
    <source>
        <dbReference type="ARBA" id="ARBA00008343"/>
    </source>
</evidence>
<dbReference type="Pfam" id="PF00730">
    <property type="entry name" value="HhH-GPD"/>
    <property type="match status" value="1"/>
</dbReference>
<keyword evidence="9" id="KW-0326">Glycosidase</keyword>
<dbReference type="Gene3D" id="1.10.340.30">
    <property type="entry name" value="Hypothetical protein, domain 2"/>
    <property type="match status" value="1"/>
</dbReference>
<dbReference type="GO" id="GO:0051539">
    <property type="term" value="F:4 iron, 4 sulfur cluster binding"/>
    <property type="evidence" value="ECO:0007669"/>
    <property type="project" value="InterPro"/>
</dbReference>
<dbReference type="PANTHER" id="PTHR47203:SF1">
    <property type="entry name" value="HYPOTHETICAL BASE EXCISION DNA REPAIR PROTEIN (EUROFUNG)"/>
    <property type="match status" value="1"/>
</dbReference>
<proteinExistence type="inferred from homology"/>
<dbReference type="GO" id="GO:0046872">
    <property type="term" value="F:metal ion binding"/>
    <property type="evidence" value="ECO:0007669"/>
    <property type="project" value="UniProtKB-KW"/>
</dbReference>
<keyword evidence="6" id="KW-0408">Iron</keyword>
<evidence type="ECO:0000256" key="5">
    <source>
        <dbReference type="ARBA" id="ARBA00022801"/>
    </source>
</evidence>
<comment type="similarity">
    <text evidence="2">Belongs to the Nth/MutY family.</text>
</comment>
<dbReference type="GO" id="GO:0019104">
    <property type="term" value="F:DNA N-glycosylase activity"/>
    <property type="evidence" value="ECO:0007669"/>
    <property type="project" value="UniProtKB-ARBA"/>
</dbReference>
<feature type="domain" description="HhH-GPD" evidence="10">
    <location>
        <begin position="48"/>
        <end position="207"/>
    </location>
</feature>
<keyword evidence="3" id="KW-0479">Metal-binding</keyword>
<keyword evidence="11" id="KW-0540">Nuclease</keyword>
<comment type="cofactor">
    <cofactor evidence="1">
        <name>[4Fe-4S] cluster</name>
        <dbReference type="ChEBI" id="CHEBI:49883"/>
    </cofactor>
</comment>
<evidence type="ECO:0000256" key="6">
    <source>
        <dbReference type="ARBA" id="ARBA00023004"/>
    </source>
</evidence>
<evidence type="ECO:0000256" key="4">
    <source>
        <dbReference type="ARBA" id="ARBA00022763"/>
    </source>
</evidence>
<evidence type="ECO:0000256" key="1">
    <source>
        <dbReference type="ARBA" id="ARBA00001966"/>
    </source>
</evidence>
<gene>
    <name evidence="11" type="ORF">AVDCRST_MAG49-2155</name>
</gene>
<organism evidence="11">
    <name type="scientific">uncultured Thermomicrobiales bacterium</name>
    <dbReference type="NCBI Taxonomy" id="1645740"/>
    <lineage>
        <taxon>Bacteria</taxon>
        <taxon>Pseudomonadati</taxon>
        <taxon>Thermomicrobiota</taxon>
        <taxon>Thermomicrobia</taxon>
        <taxon>Thermomicrobiales</taxon>
        <taxon>environmental samples</taxon>
    </lineage>
</organism>
<keyword evidence="5" id="KW-0378">Hydrolase</keyword>
<dbReference type="GO" id="GO:0006284">
    <property type="term" value="P:base-excision repair"/>
    <property type="evidence" value="ECO:0007669"/>
    <property type="project" value="InterPro"/>
</dbReference>
<dbReference type="CDD" id="cd00056">
    <property type="entry name" value="ENDO3c"/>
    <property type="match status" value="1"/>
</dbReference>
<sequence>MAEPTRAPSVDKAGRKIDAVAATLDAAYGPRRWHAHGDPLDELVATVLSQHTSDTNTARAFASLKAAFPDYEAVRAAPTAAVAAAIRTGGLAQVKAPRIQRILDAIAAEHGALSLALLRGMGLDAARAWLLGLPGVGPKTAACVLLFALGLPALPVDTHVHRVARRLGAIGPQVSAERAHAVLEADLGDDRDRVYAFHLNAIAHGRAVCTARRPSCDRCPLTGCCDYYAVIAT</sequence>
<dbReference type="InterPro" id="IPR003265">
    <property type="entry name" value="HhH-GPD_domain"/>
</dbReference>
<dbReference type="Pfam" id="PF00633">
    <property type="entry name" value="HHH"/>
    <property type="match status" value="1"/>
</dbReference>
<dbReference type="AlphaFoldDB" id="A0A6J4UVN8"/>
<keyword evidence="4" id="KW-0227">DNA damage</keyword>
<dbReference type="EC" id="4.2.99.18" evidence="11"/>
<dbReference type="SMART" id="SM00525">
    <property type="entry name" value="FES"/>
    <property type="match status" value="1"/>
</dbReference>
<keyword evidence="8" id="KW-0234">DNA repair</keyword>
<dbReference type="InterPro" id="IPR000445">
    <property type="entry name" value="HhH_motif"/>
</dbReference>
<evidence type="ECO:0000259" key="10">
    <source>
        <dbReference type="SMART" id="SM00478"/>
    </source>
</evidence>
<keyword evidence="11" id="KW-0255">Endonuclease</keyword>
<keyword evidence="11" id="KW-0456">Lyase</keyword>
<dbReference type="EMBL" id="CADCWG010000150">
    <property type="protein sequence ID" value="CAA9557981.1"/>
    <property type="molecule type" value="Genomic_DNA"/>
</dbReference>
<reference evidence="11" key="1">
    <citation type="submission" date="2020-02" db="EMBL/GenBank/DDBJ databases">
        <authorList>
            <person name="Meier V. D."/>
        </authorList>
    </citation>
    <scope>NUCLEOTIDE SEQUENCE</scope>
    <source>
        <strain evidence="11">AVDCRST_MAG49</strain>
    </source>
</reference>
<protein>
    <submittedName>
        <fullName evidence="11">Endonuclease III</fullName>
        <ecNumber evidence="11">4.2.99.18</ecNumber>
    </submittedName>
</protein>
<dbReference type="GO" id="GO:0003677">
    <property type="term" value="F:DNA binding"/>
    <property type="evidence" value="ECO:0007669"/>
    <property type="project" value="InterPro"/>
</dbReference>
<dbReference type="InterPro" id="IPR023170">
    <property type="entry name" value="HhH_base_excis_C"/>
</dbReference>
<evidence type="ECO:0000256" key="7">
    <source>
        <dbReference type="ARBA" id="ARBA00023014"/>
    </source>
</evidence>
<dbReference type="SMART" id="SM00478">
    <property type="entry name" value="ENDO3c"/>
    <property type="match status" value="1"/>
</dbReference>
<dbReference type="InterPro" id="IPR003651">
    <property type="entry name" value="Endonuclease3_FeS-loop_motif"/>
</dbReference>